<name>A0A150IQL0_9EURY</name>
<comment type="caution">
    <text evidence="1">The sequence shown here is derived from an EMBL/GenBank/DDBJ whole genome shotgun (WGS) entry which is preliminary data.</text>
</comment>
<evidence type="ECO:0000313" key="1">
    <source>
        <dbReference type="EMBL" id="KYC47240.1"/>
    </source>
</evidence>
<evidence type="ECO:0000313" key="2">
    <source>
        <dbReference type="Proteomes" id="UP000075398"/>
    </source>
</evidence>
<dbReference type="EMBL" id="LNGC01000156">
    <property type="protein sequence ID" value="KYC47240.1"/>
    <property type="molecule type" value="Genomic_DNA"/>
</dbReference>
<organism evidence="1 2">
    <name type="scientific">Candidatus Methanofastidiosum methylothiophilum</name>
    <dbReference type="NCBI Taxonomy" id="1705564"/>
    <lineage>
        <taxon>Archaea</taxon>
        <taxon>Methanobacteriati</taxon>
        <taxon>Methanobacteriota</taxon>
        <taxon>Stenosarchaea group</taxon>
        <taxon>Candidatus Methanofastidiosia</taxon>
        <taxon>Candidatus Methanofastidiosales</taxon>
        <taxon>Candidatus Methanofastidiosaceae</taxon>
        <taxon>Candidatus Methanofastidiosum</taxon>
    </lineage>
</organism>
<dbReference type="Proteomes" id="UP000075398">
    <property type="component" value="Unassembled WGS sequence"/>
</dbReference>
<protein>
    <submittedName>
        <fullName evidence="1">Uncharacterized protein</fullName>
    </submittedName>
</protein>
<accession>A0A150IQL0</accession>
<proteinExistence type="predicted"/>
<gene>
    <name evidence="1" type="ORF">AMQ22_01997</name>
</gene>
<sequence>MIKSGSNAYVYIGPTSPNPGPTLPRVAATLDKAVIISIPYAVISRVETIKIAIYPMKNPITPFRTSSGIVSSPTFIDKIAFGCTN</sequence>
<dbReference type="AlphaFoldDB" id="A0A150IQL0"/>
<reference evidence="1 2" key="1">
    <citation type="journal article" date="2016" name="ISME J.">
        <title>Chasing the elusive Euryarchaeota class WSA2: genomes reveal a uniquely fastidious methyl-reducing methanogen.</title>
        <authorList>
            <person name="Nobu M.K."/>
            <person name="Narihiro T."/>
            <person name="Kuroda K."/>
            <person name="Mei R."/>
            <person name="Liu W.T."/>
        </authorList>
    </citation>
    <scope>NUCLEOTIDE SEQUENCE [LARGE SCALE GENOMIC DNA]</scope>
    <source>
        <strain evidence="1">U1lsi0528_Bin055</strain>
    </source>
</reference>